<dbReference type="Proteomes" id="UP000220959">
    <property type="component" value="Unassembled WGS sequence"/>
</dbReference>
<protein>
    <submittedName>
        <fullName evidence="1">Uncharacterized protein</fullName>
    </submittedName>
</protein>
<dbReference type="EMBL" id="NMTR01000017">
    <property type="protein sequence ID" value="PDX61219.1"/>
    <property type="molecule type" value="Genomic_DNA"/>
</dbReference>
<proteinExistence type="predicted"/>
<name>A0ACC9CZK3_9FIRM</name>
<evidence type="ECO:0000313" key="2">
    <source>
        <dbReference type="Proteomes" id="UP000220959"/>
    </source>
</evidence>
<reference evidence="1 2" key="1">
    <citation type="journal article" date="2017" name="Front. Microbiol.">
        <title>New Insights into the Diversity of the Genus Faecalibacterium.</title>
        <authorList>
            <person name="Benevides L."/>
            <person name="Burman S."/>
            <person name="Martin R."/>
            <person name="Robert V."/>
            <person name="Thomas M."/>
            <person name="Miquel S."/>
            <person name="Chain F."/>
            <person name="Sokol H."/>
            <person name="Bermudez-Humaran L.G."/>
            <person name="Morrison M."/>
            <person name="Langella P."/>
            <person name="Azevedo V.A."/>
            <person name="Chatel J.M."/>
            <person name="Soares S."/>
        </authorList>
    </citation>
    <scope>NUCLEOTIDE SEQUENCE [LARGE SCALE GENOMIC DNA]</scope>
    <source>
        <strain evidence="2">CNCM I-4541</strain>
    </source>
</reference>
<sequence>MDYYIDELYEGCVSELNTLYQLLEQDKDELSGCVGGELLDAYRKNTDLLLQQLDGIQKDLRIIFDV</sequence>
<comment type="caution">
    <text evidence="1">The sequence shown here is derived from an EMBL/GenBank/DDBJ whole genome shotgun (WGS) entry which is preliminary data.</text>
</comment>
<evidence type="ECO:0000313" key="1">
    <source>
        <dbReference type="EMBL" id="PDX61219.1"/>
    </source>
</evidence>
<keyword evidence="2" id="KW-1185">Reference proteome</keyword>
<accession>A0ACC9CZK3</accession>
<organism evidence="1 2">
    <name type="scientific">Faecalibacterium langellae</name>
    <dbReference type="NCBI Taxonomy" id="3435293"/>
    <lineage>
        <taxon>Bacteria</taxon>
        <taxon>Bacillati</taxon>
        <taxon>Bacillota</taxon>
        <taxon>Clostridia</taxon>
        <taxon>Eubacteriales</taxon>
        <taxon>Oscillospiraceae</taxon>
        <taxon>Faecalibacterium</taxon>
    </lineage>
</organism>
<gene>
    <name evidence="1" type="ORF">CGS49_07330</name>
</gene>